<feature type="transmembrane region" description="Helical" evidence="7">
    <location>
        <begin position="306"/>
        <end position="325"/>
    </location>
</feature>
<evidence type="ECO:0000256" key="2">
    <source>
        <dbReference type="ARBA" id="ARBA00022448"/>
    </source>
</evidence>
<evidence type="ECO:0000313" key="9">
    <source>
        <dbReference type="Proteomes" id="UP000272474"/>
    </source>
</evidence>
<evidence type="ECO:0000256" key="5">
    <source>
        <dbReference type="ARBA" id="ARBA00022989"/>
    </source>
</evidence>
<evidence type="ECO:0000313" key="8">
    <source>
        <dbReference type="EMBL" id="RKN45675.1"/>
    </source>
</evidence>
<dbReference type="InterPro" id="IPR011701">
    <property type="entry name" value="MFS"/>
</dbReference>
<gene>
    <name evidence="8" type="ORF">D7294_04190</name>
</gene>
<dbReference type="GO" id="GO:0022857">
    <property type="term" value="F:transmembrane transporter activity"/>
    <property type="evidence" value="ECO:0007669"/>
    <property type="project" value="InterPro"/>
</dbReference>
<evidence type="ECO:0000256" key="4">
    <source>
        <dbReference type="ARBA" id="ARBA00022692"/>
    </source>
</evidence>
<feature type="transmembrane region" description="Helical" evidence="7">
    <location>
        <begin position="282"/>
        <end position="300"/>
    </location>
</feature>
<keyword evidence="9" id="KW-1185">Reference proteome</keyword>
<comment type="caution">
    <text evidence="8">The sequence shown here is derived from an EMBL/GenBank/DDBJ whole genome shotgun (WGS) entry which is preliminary data.</text>
</comment>
<dbReference type="PANTHER" id="PTHR23517">
    <property type="entry name" value="RESISTANCE PROTEIN MDTM, PUTATIVE-RELATED-RELATED"/>
    <property type="match status" value="1"/>
</dbReference>
<organism evidence="8 9">
    <name type="scientific">Streptomyces hoynatensis</name>
    <dbReference type="NCBI Taxonomy" id="1141874"/>
    <lineage>
        <taxon>Bacteria</taxon>
        <taxon>Bacillati</taxon>
        <taxon>Actinomycetota</taxon>
        <taxon>Actinomycetes</taxon>
        <taxon>Kitasatosporales</taxon>
        <taxon>Streptomycetaceae</taxon>
        <taxon>Streptomyces</taxon>
    </lineage>
</organism>
<name>A0A3A9ZBV8_9ACTN</name>
<feature type="transmembrane region" description="Helical" evidence="7">
    <location>
        <begin position="214"/>
        <end position="238"/>
    </location>
</feature>
<protein>
    <submittedName>
        <fullName evidence="8">MFS transporter</fullName>
    </submittedName>
</protein>
<feature type="transmembrane region" description="Helical" evidence="7">
    <location>
        <begin position="41"/>
        <end position="62"/>
    </location>
</feature>
<feature type="transmembrane region" description="Helical" evidence="7">
    <location>
        <begin position="100"/>
        <end position="126"/>
    </location>
</feature>
<accession>A0A3A9ZBV8</accession>
<sequence length="421" mass="43174">MADRPAARGGGVLIGALVVDAIGNGLFMPLSLIFFVRLTDVSLSSLGVLMSVATALTLPLPLVTGALADRIGALPLVVAAQGLQAAGYFGYGTVHGPVGVFLSVSLVAFGVRIFWSAIFTAVADYADGSASAMSTDSWFALANMARTAGLGVGGLATGLVAAGESDAAYRAVAWAATGCFAAAGAAIALWVRAPRSRREDGGRSAGYGTMLADRAFLALTGLNTVFAMTSMMLALALPTFVLTGLKGPSWVTPAVLVGNTVAVSLLAAPVVKRLAPYRRSRILLAAAVLWAGWCLVWALLRPGAPGVVIPALIGATALFTLAEVMHAPVSQALVTALSPLAARGRYLAVFQYSFTLAGIVAPAFFTSLFGLHRALPWAVLGAVNCLAALGMLLLERVLPEAALREAPRRGDPVASGFPARD</sequence>
<keyword evidence="5 7" id="KW-1133">Transmembrane helix</keyword>
<dbReference type="Gene3D" id="1.20.1250.20">
    <property type="entry name" value="MFS general substrate transporter like domains"/>
    <property type="match status" value="1"/>
</dbReference>
<evidence type="ECO:0000256" key="7">
    <source>
        <dbReference type="SAM" id="Phobius"/>
    </source>
</evidence>
<dbReference type="InterPro" id="IPR036259">
    <property type="entry name" value="MFS_trans_sf"/>
</dbReference>
<dbReference type="Pfam" id="PF07690">
    <property type="entry name" value="MFS_1"/>
    <property type="match status" value="1"/>
</dbReference>
<dbReference type="EMBL" id="RBAL01000002">
    <property type="protein sequence ID" value="RKN45675.1"/>
    <property type="molecule type" value="Genomic_DNA"/>
</dbReference>
<dbReference type="OrthoDB" id="4109786at2"/>
<feature type="transmembrane region" description="Helical" evidence="7">
    <location>
        <begin position="375"/>
        <end position="394"/>
    </location>
</feature>
<keyword evidence="3" id="KW-1003">Cell membrane</keyword>
<dbReference type="Proteomes" id="UP000272474">
    <property type="component" value="Unassembled WGS sequence"/>
</dbReference>
<feature type="transmembrane region" description="Helical" evidence="7">
    <location>
        <begin position="74"/>
        <end position="94"/>
    </location>
</feature>
<dbReference type="InterPro" id="IPR050171">
    <property type="entry name" value="MFS_Transporters"/>
</dbReference>
<reference evidence="8 9" key="1">
    <citation type="journal article" date="2014" name="Int. J. Syst. Evol. Microbiol.">
        <title>Streptomyces hoynatensis sp. nov., isolated from deep marine sediment.</title>
        <authorList>
            <person name="Veyisoglu A."/>
            <person name="Sahin N."/>
        </authorList>
    </citation>
    <scope>NUCLEOTIDE SEQUENCE [LARGE SCALE GENOMIC DNA]</scope>
    <source>
        <strain evidence="8 9">KCTC 29097</strain>
    </source>
</reference>
<feature type="transmembrane region" description="Helical" evidence="7">
    <location>
        <begin position="346"/>
        <end position="369"/>
    </location>
</feature>
<evidence type="ECO:0000256" key="1">
    <source>
        <dbReference type="ARBA" id="ARBA00004651"/>
    </source>
</evidence>
<evidence type="ECO:0000256" key="6">
    <source>
        <dbReference type="ARBA" id="ARBA00023136"/>
    </source>
</evidence>
<comment type="subcellular location">
    <subcellularLocation>
        <location evidence="1">Cell membrane</location>
        <topology evidence="1">Multi-pass membrane protein</topology>
    </subcellularLocation>
</comment>
<evidence type="ECO:0000256" key="3">
    <source>
        <dbReference type="ARBA" id="ARBA00022475"/>
    </source>
</evidence>
<keyword evidence="4 7" id="KW-0812">Transmembrane</keyword>
<keyword evidence="6 7" id="KW-0472">Membrane</keyword>
<feature type="transmembrane region" description="Helical" evidence="7">
    <location>
        <begin position="172"/>
        <end position="193"/>
    </location>
</feature>
<feature type="transmembrane region" description="Helical" evidence="7">
    <location>
        <begin position="250"/>
        <end position="270"/>
    </location>
</feature>
<feature type="transmembrane region" description="Helical" evidence="7">
    <location>
        <begin position="138"/>
        <end position="160"/>
    </location>
</feature>
<dbReference type="SUPFAM" id="SSF103473">
    <property type="entry name" value="MFS general substrate transporter"/>
    <property type="match status" value="1"/>
</dbReference>
<keyword evidence="2" id="KW-0813">Transport</keyword>
<proteinExistence type="predicted"/>
<dbReference type="GO" id="GO:0005886">
    <property type="term" value="C:plasma membrane"/>
    <property type="evidence" value="ECO:0007669"/>
    <property type="project" value="UniProtKB-SubCell"/>
</dbReference>
<dbReference type="PANTHER" id="PTHR23517:SF2">
    <property type="entry name" value="MULTIDRUG RESISTANCE PROTEIN MDTH"/>
    <property type="match status" value="1"/>
</dbReference>
<dbReference type="RefSeq" id="WP_120675616.1">
    <property type="nucleotide sequence ID" value="NZ_RBAL01000002.1"/>
</dbReference>
<dbReference type="AlphaFoldDB" id="A0A3A9ZBV8"/>
<feature type="transmembrane region" description="Helical" evidence="7">
    <location>
        <begin position="12"/>
        <end position="35"/>
    </location>
</feature>